<protein>
    <submittedName>
        <fullName evidence="2">Uncharacterized protein</fullName>
    </submittedName>
</protein>
<gene>
    <name evidence="2" type="ORF">AAG570_008206</name>
</gene>
<dbReference type="AlphaFoldDB" id="A0ABD0YE91"/>
<feature type="region of interest" description="Disordered" evidence="1">
    <location>
        <begin position="129"/>
        <end position="150"/>
    </location>
</feature>
<reference evidence="2 3" key="1">
    <citation type="submission" date="2024-07" db="EMBL/GenBank/DDBJ databases">
        <title>Chromosome-level genome assembly of the water stick insect Ranatra chinensis (Heteroptera: Nepidae).</title>
        <authorList>
            <person name="Liu X."/>
        </authorList>
    </citation>
    <scope>NUCLEOTIDE SEQUENCE [LARGE SCALE GENOMIC DNA]</scope>
    <source>
        <strain evidence="2">Cailab_2021Rc</strain>
        <tissue evidence="2">Muscle</tissue>
    </source>
</reference>
<organism evidence="2 3">
    <name type="scientific">Ranatra chinensis</name>
    <dbReference type="NCBI Taxonomy" id="642074"/>
    <lineage>
        <taxon>Eukaryota</taxon>
        <taxon>Metazoa</taxon>
        <taxon>Ecdysozoa</taxon>
        <taxon>Arthropoda</taxon>
        <taxon>Hexapoda</taxon>
        <taxon>Insecta</taxon>
        <taxon>Pterygota</taxon>
        <taxon>Neoptera</taxon>
        <taxon>Paraneoptera</taxon>
        <taxon>Hemiptera</taxon>
        <taxon>Heteroptera</taxon>
        <taxon>Panheteroptera</taxon>
        <taxon>Nepomorpha</taxon>
        <taxon>Nepidae</taxon>
        <taxon>Ranatrinae</taxon>
        <taxon>Ranatra</taxon>
    </lineage>
</organism>
<evidence type="ECO:0000313" key="3">
    <source>
        <dbReference type="Proteomes" id="UP001558652"/>
    </source>
</evidence>
<proteinExistence type="predicted"/>
<sequence length="247" mass="28308">MAIPSSPASCSRRACFGALTPSSAWLTNRFQLIAIKNAVTWYQLAQSNRRQTTNERKRVMEMLEERMLFKMKYGKWLQNVLEPKNAQRLLHGSEWLHVRQMWKGFLHPDVAGDEKGVHRERREIGKPWRTLDGTSAPLANGTSAGPRSPGLFESRSAALNTLERAGPVPCKARPWSNGSSVGTLARKCRRRLYMIFRLRASRMNPFDVPVHDPIRKSFRPLPHMQLFKTKQMPLNVLGFKTDCNHFP</sequence>
<keyword evidence="3" id="KW-1185">Reference proteome</keyword>
<evidence type="ECO:0000313" key="2">
    <source>
        <dbReference type="EMBL" id="KAL1110129.1"/>
    </source>
</evidence>
<comment type="caution">
    <text evidence="2">The sequence shown here is derived from an EMBL/GenBank/DDBJ whole genome shotgun (WGS) entry which is preliminary data.</text>
</comment>
<dbReference type="Proteomes" id="UP001558652">
    <property type="component" value="Unassembled WGS sequence"/>
</dbReference>
<name>A0ABD0YE91_9HEMI</name>
<evidence type="ECO:0000256" key="1">
    <source>
        <dbReference type="SAM" id="MobiDB-lite"/>
    </source>
</evidence>
<accession>A0ABD0YE91</accession>
<dbReference type="EMBL" id="JBFDAA010000023">
    <property type="protein sequence ID" value="KAL1110129.1"/>
    <property type="molecule type" value="Genomic_DNA"/>
</dbReference>